<evidence type="ECO:0000313" key="2">
    <source>
        <dbReference type="Proteomes" id="UP000219602"/>
    </source>
</evidence>
<reference evidence="1 2" key="1">
    <citation type="journal article" date="2016" name="Environ. Microbiol.">
        <title>Effector profiles distinguish formae speciales of Fusarium oxysporum.</title>
        <authorList>
            <person name="van Dam P."/>
            <person name="Fokkens L."/>
            <person name="Schmidt S.M."/>
            <person name="Linmans J.H."/>
            <person name="Kistler H.C."/>
            <person name="Ma L.J."/>
            <person name="Rep M."/>
        </authorList>
    </citation>
    <scope>NUCLEOTIDE SEQUENCE [LARGE SCALE GENOMIC DNA]</scope>
    <source>
        <strain evidence="1 2">Forc016</strain>
    </source>
</reference>
<dbReference type="EMBL" id="MABQ02000011">
    <property type="protein sequence ID" value="PCD23433.1"/>
    <property type="molecule type" value="Genomic_DNA"/>
</dbReference>
<name>A0A2H3GCM0_FUSOX</name>
<gene>
    <name evidence="1" type="ORF">AU210_014954</name>
</gene>
<comment type="caution">
    <text evidence="1">The sequence shown here is derived from an EMBL/GenBank/DDBJ whole genome shotgun (WGS) entry which is preliminary data.</text>
</comment>
<evidence type="ECO:0000313" key="1">
    <source>
        <dbReference type="EMBL" id="PCD23433.1"/>
    </source>
</evidence>
<reference evidence="1 2" key="2">
    <citation type="journal article" date="2017" name="Sci. Rep.">
        <title>A mobile pathogenicity chromosome in Fusarium oxysporum for infection of multiple cucurbit species.</title>
        <authorList>
            <person name="van Dam P."/>
            <person name="Fokkens L."/>
            <person name="Ayukawa Y."/>
            <person name="van der Gragt M."/>
            <person name="Ter Horst A."/>
            <person name="Brankovics B."/>
            <person name="Houterman P.M."/>
            <person name="Arie T."/>
            <person name="Rep M."/>
        </authorList>
    </citation>
    <scope>NUCLEOTIDE SEQUENCE [LARGE SCALE GENOMIC DNA]</scope>
    <source>
        <strain evidence="1 2">Forc016</strain>
    </source>
</reference>
<sequence>MSNDTNMKLCALLFGEVGHIITATPSLGLRTKVEVRVGTATPPCVNPYFGFTLIFSRDLGQVTSEKEGRGVCYAYDPSSDKPVPSDFTITVKYHSKVSAREYFLQSPASLGGDSGQISQG</sequence>
<proteinExistence type="predicted"/>
<accession>A0A2H3GCM0</accession>
<dbReference type="Proteomes" id="UP000219602">
    <property type="component" value="Chromosome 13"/>
</dbReference>
<dbReference type="AlphaFoldDB" id="A0A2H3GCM0"/>
<protein>
    <submittedName>
        <fullName evidence="1">Uncharacterized protein</fullName>
    </submittedName>
</protein>
<organism evidence="1 2">
    <name type="scientific">Fusarium oxysporum f. sp. radicis-cucumerinum</name>
    <dbReference type="NCBI Taxonomy" id="327505"/>
    <lineage>
        <taxon>Eukaryota</taxon>
        <taxon>Fungi</taxon>
        <taxon>Dikarya</taxon>
        <taxon>Ascomycota</taxon>
        <taxon>Pezizomycotina</taxon>
        <taxon>Sordariomycetes</taxon>
        <taxon>Hypocreomycetidae</taxon>
        <taxon>Hypocreales</taxon>
        <taxon>Nectriaceae</taxon>
        <taxon>Fusarium</taxon>
        <taxon>Fusarium oxysporum species complex</taxon>
    </lineage>
</organism>